<sequence length="141" mass="15546">MSLSSYVNSEFALLFPLLLPLPFTLFFFVTHTIGANYESKQNLQPHPNSSLEKVLILTADSRTLVGTLLSCDQQTNLVLSQTIERIIRPPEDPEASSEVPHGLYLIRGDNVVVVGLVDEELDDSINWVEVRGAVIGGTKHS</sequence>
<keyword evidence="8 9" id="KW-0687">Ribonucleoprotein</keyword>
<dbReference type="OrthoDB" id="422364at2759"/>
<protein>
    <recommendedName>
        <fullName evidence="9">LSM2-LSM8 complex subunit LSM8</fullName>
    </recommendedName>
</protein>
<keyword evidence="4 9" id="KW-0747">Spliceosome</keyword>
<dbReference type="Proteomes" id="UP001152300">
    <property type="component" value="Unassembled WGS sequence"/>
</dbReference>
<dbReference type="FunFam" id="2.30.30.100:FF:000027">
    <property type="entry name" value="U6 snRNA-associated Sm-like protein LSm8"/>
    <property type="match status" value="1"/>
</dbReference>
<dbReference type="CDD" id="cd01727">
    <property type="entry name" value="LSm8"/>
    <property type="match status" value="1"/>
</dbReference>
<gene>
    <name evidence="9" type="primary">LSM8</name>
    <name evidence="11" type="ORF">OCU04_010271</name>
</gene>
<comment type="subunit">
    <text evidence="9">LSm subunits form a heteromer with a doughnut shape.</text>
</comment>
<evidence type="ECO:0000256" key="2">
    <source>
        <dbReference type="ARBA" id="ARBA00006850"/>
    </source>
</evidence>
<dbReference type="InterPro" id="IPR001163">
    <property type="entry name" value="Sm_dom_euk/arc"/>
</dbReference>
<dbReference type="GO" id="GO:0046540">
    <property type="term" value="C:U4/U6 x U5 tri-snRNP complex"/>
    <property type="evidence" value="ECO:0007669"/>
    <property type="project" value="UniProtKB-UniRule"/>
</dbReference>
<evidence type="ECO:0000256" key="4">
    <source>
        <dbReference type="ARBA" id="ARBA00022728"/>
    </source>
</evidence>
<proteinExistence type="inferred from homology"/>
<reference evidence="11" key="1">
    <citation type="submission" date="2022-11" db="EMBL/GenBank/DDBJ databases">
        <title>Genome Resource of Sclerotinia nivalis Strain SnTB1, a Plant Pathogen Isolated from American Ginseng.</title>
        <authorList>
            <person name="Fan S."/>
        </authorList>
    </citation>
    <scope>NUCLEOTIDE SEQUENCE</scope>
    <source>
        <strain evidence="11">SnTB1</strain>
    </source>
</reference>
<evidence type="ECO:0000313" key="12">
    <source>
        <dbReference type="Proteomes" id="UP001152300"/>
    </source>
</evidence>
<comment type="similarity">
    <text evidence="2 9">Belongs to the snRNP Sm proteins family.</text>
</comment>
<comment type="caution">
    <text evidence="11">The sequence shown here is derived from an EMBL/GenBank/DDBJ whole genome shotgun (WGS) entry which is preliminary data.</text>
</comment>
<evidence type="ECO:0000259" key="10">
    <source>
        <dbReference type="SMART" id="SM00651"/>
    </source>
</evidence>
<dbReference type="EMBL" id="JAPEIS010000012">
    <property type="protein sequence ID" value="KAJ8061198.1"/>
    <property type="molecule type" value="Genomic_DNA"/>
</dbReference>
<dbReference type="InterPro" id="IPR044642">
    <property type="entry name" value="PTHR15588"/>
</dbReference>
<keyword evidence="5 9" id="KW-0694">RNA-binding</keyword>
<organism evidence="11 12">
    <name type="scientific">Sclerotinia nivalis</name>
    <dbReference type="NCBI Taxonomy" id="352851"/>
    <lineage>
        <taxon>Eukaryota</taxon>
        <taxon>Fungi</taxon>
        <taxon>Dikarya</taxon>
        <taxon>Ascomycota</taxon>
        <taxon>Pezizomycotina</taxon>
        <taxon>Leotiomycetes</taxon>
        <taxon>Helotiales</taxon>
        <taxon>Sclerotiniaceae</taxon>
        <taxon>Sclerotinia</taxon>
    </lineage>
</organism>
<dbReference type="PANTHER" id="PTHR15588:SF9">
    <property type="entry name" value="U6 SNRNA-ASSOCIATED SM-LIKE PROTEIN LSM8"/>
    <property type="match status" value="1"/>
</dbReference>
<dbReference type="SMART" id="SM00651">
    <property type="entry name" value="Sm"/>
    <property type="match status" value="1"/>
</dbReference>
<dbReference type="PANTHER" id="PTHR15588">
    <property type="entry name" value="LSM1"/>
    <property type="match status" value="1"/>
</dbReference>
<dbReference type="GO" id="GO:0003729">
    <property type="term" value="F:mRNA binding"/>
    <property type="evidence" value="ECO:0007669"/>
    <property type="project" value="TreeGrafter"/>
</dbReference>
<evidence type="ECO:0000256" key="8">
    <source>
        <dbReference type="ARBA" id="ARBA00023274"/>
    </source>
</evidence>
<keyword evidence="6 9" id="KW-0508">mRNA splicing</keyword>
<dbReference type="GO" id="GO:0005688">
    <property type="term" value="C:U6 snRNP"/>
    <property type="evidence" value="ECO:0007669"/>
    <property type="project" value="UniProtKB-UniRule"/>
</dbReference>
<keyword evidence="3 9" id="KW-0507">mRNA processing</keyword>
<evidence type="ECO:0000256" key="7">
    <source>
        <dbReference type="ARBA" id="ARBA00023242"/>
    </source>
</evidence>
<dbReference type="SUPFAM" id="SSF50182">
    <property type="entry name" value="Sm-like ribonucleoproteins"/>
    <property type="match status" value="1"/>
</dbReference>
<evidence type="ECO:0000256" key="5">
    <source>
        <dbReference type="ARBA" id="ARBA00022884"/>
    </source>
</evidence>
<evidence type="ECO:0000256" key="9">
    <source>
        <dbReference type="RuleBase" id="RU365048"/>
    </source>
</evidence>
<comment type="subcellular location">
    <subcellularLocation>
        <location evidence="1 9">Nucleus</location>
    </subcellularLocation>
</comment>
<accession>A0A9X0AHR4</accession>
<keyword evidence="7 9" id="KW-0539">Nucleus</keyword>
<name>A0A9X0AHR4_9HELO</name>
<evidence type="ECO:0000256" key="1">
    <source>
        <dbReference type="ARBA" id="ARBA00004123"/>
    </source>
</evidence>
<dbReference type="GO" id="GO:0071011">
    <property type="term" value="C:precatalytic spliceosome"/>
    <property type="evidence" value="ECO:0007669"/>
    <property type="project" value="TreeGrafter"/>
</dbReference>
<keyword evidence="12" id="KW-1185">Reference proteome</keyword>
<dbReference type="GO" id="GO:0000398">
    <property type="term" value="P:mRNA splicing, via spliceosome"/>
    <property type="evidence" value="ECO:0007669"/>
    <property type="project" value="UniProtKB-UniRule"/>
</dbReference>
<dbReference type="InterPro" id="IPR010920">
    <property type="entry name" value="LSM_dom_sf"/>
</dbReference>
<evidence type="ECO:0000256" key="6">
    <source>
        <dbReference type="ARBA" id="ARBA00023187"/>
    </source>
</evidence>
<comment type="function">
    <text evidence="9">Plays role in pre-mRNA splicing as component of the U4/U6-U5 tri-snRNP complex that is involved in spliceosome assembly, and as component of the precatalytic spliceosome (spliceosome B complex). The heptameric LSM2-8 complex binds specifically to the 3'-terminal U-tract of U6 snRNA.</text>
</comment>
<dbReference type="InterPro" id="IPR034103">
    <property type="entry name" value="Lsm8"/>
</dbReference>
<dbReference type="Gene3D" id="2.30.30.100">
    <property type="match status" value="1"/>
</dbReference>
<feature type="domain" description="Sm" evidence="10">
    <location>
        <begin position="45"/>
        <end position="116"/>
    </location>
</feature>
<dbReference type="Pfam" id="PF01423">
    <property type="entry name" value="LSM"/>
    <property type="match status" value="1"/>
</dbReference>
<evidence type="ECO:0000313" key="11">
    <source>
        <dbReference type="EMBL" id="KAJ8061198.1"/>
    </source>
</evidence>
<dbReference type="AlphaFoldDB" id="A0A9X0AHR4"/>
<evidence type="ECO:0000256" key="3">
    <source>
        <dbReference type="ARBA" id="ARBA00022664"/>
    </source>
</evidence>